<dbReference type="KEGG" id="psey:GU243_23835"/>
<dbReference type="Pfam" id="PF00501">
    <property type="entry name" value="AMP-binding"/>
    <property type="match status" value="1"/>
</dbReference>
<dbReference type="GO" id="GO:0016878">
    <property type="term" value="F:acid-thiol ligase activity"/>
    <property type="evidence" value="ECO:0007669"/>
    <property type="project" value="UniProtKB-ARBA"/>
</dbReference>
<organism evidence="3 4">
    <name type="scientific">Pseudarthrobacter psychrotolerans</name>
    <dbReference type="NCBI Taxonomy" id="2697569"/>
    <lineage>
        <taxon>Bacteria</taxon>
        <taxon>Bacillati</taxon>
        <taxon>Actinomycetota</taxon>
        <taxon>Actinomycetes</taxon>
        <taxon>Micrococcales</taxon>
        <taxon>Micrococcaceae</taxon>
        <taxon>Pseudarthrobacter</taxon>
    </lineage>
</organism>
<dbReference type="PANTHER" id="PTHR43767:SF1">
    <property type="entry name" value="NONRIBOSOMAL PEPTIDE SYNTHASE PES1 (EUROFUNG)-RELATED"/>
    <property type="match status" value="1"/>
</dbReference>
<gene>
    <name evidence="3" type="ORF">GU243_23835</name>
</gene>
<dbReference type="CDD" id="cd05936">
    <property type="entry name" value="FC-FACS_FadD_like"/>
    <property type="match status" value="1"/>
</dbReference>
<keyword evidence="4" id="KW-1185">Reference proteome</keyword>
<dbReference type="SUPFAM" id="SSF56801">
    <property type="entry name" value="Acetyl-CoA synthetase-like"/>
    <property type="match status" value="1"/>
</dbReference>
<evidence type="ECO:0000313" key="3">
    <source>
        <dbReference type="EMBL" id="QHK22602.1"/>
    </source>
</evidence>
<proteinExistence type="predicted"/>
<feature type="domain" description="AMP-dependent synthetase/ligase" evidence="1">
    <location>
        <begin position="34"/>
        <end position="402"/>
    </location>
</feature>
<dbReference type="InterPro" id="IPR000873">
    <property type="entry name" value="AMP-dep_synth/lig_dom"/>
</dbReference>
<feature type="domain" description="AMP-binding enzyme C-terminal" evidence="2">
    <location>
        <begin position="452"/>
        <end position="527"/>
    </location>
</feature>
<dbReference type="Gene3D" id="3.30.300.30">
    <property type="match status" value="1"/>
</dbReference>
<dbReference type="Gene3D" id="3.40.50.12780">
    <property type="entry name" value="N-terminal domain of ligase-like"/>
    <property type="match status" value="1"/>
</dbReference>
<reference evidence="3 4" key="1">
    <citation type="submission" date="2020-01" db="EMBL/GenBank/DDBJ databases">
        <title>Pseudarthrobacter psychrotolerans sp. nov., isolated from antarctic soil.</title>
        <authorList>
            <person name="Shin Y."/>
            <person name="Park W."/>
        </authorList>
    </citation>
    <scope>NUCLEOTIDE SEQUENCE [LARGE SCALE GENOMIC DNA]</scope>
    <source>
        <strain evidence="3 4">YJ56</strain>
        <plasmid evidence="3 4">unnamed2</plasmid>
    </source>
</reference>
<dbReference type="InterPro" id="IPR050237">
    <property type="entry name" value="ATP-dep_AMP-bd_enzyme"/>
</dbReference>
<dbReference type="PANTHER" id="PTHR43767">
    <property type="entry name" value="LONG-CHAIN-FATTY-ACID--COA LIGASE"/>
    <property type="match status" value="1"/>
</dbReference>
<name>A0A6P1NY93_9MICC</name>
<evidence type="ECO:0000313" key="4">
    <source>
        <dbReference type="Proteomes" id="UP000464186"/>
    </source>
</evidence>
<geneLocation type="plasmid" evidence="3 4">
    <name>unnamed2</name>
</geneLocation>
<keyword evidence="3" id="KW-0614">Plasmid</keyword>
<protein>
    <submittedName>
        <fullName evidence="3">AMP-binding protein</fullName>
    </submittedName>
</protein>
<evidence type="ECO:0000259" key="2">
    <source>
        <dbReference type="Pfam" id="PF13193"/>
    </source>
</evidence>
<dbReference type="PROSITE" id="PS00455">
    <property type="entry name" value="AMP_BINDING"/>
    <property type="match status" value="1"/>
</dbReference>
<sequence length="544" mass="59612">MPRPQERPWMALYPESVRALQSVPDMTLGDMLTESRRRFGSRTALTFEDQTWSYDDVYAQSHAFARLLRKEGLASGDRLAVILPNRPEYIFAIFGTVLAGGIVVQVNVRYPAEEMRRILDDAGAEFVVTTDEAVMRCSPGETSFLGRKLFRVDLTEVPGTQAGTPLSILSEHLDGAPVMCDRKATDVAVLQYTGGTTGAAKGVMLTHRNLIANIEQRYAMTYGLLETPPGAKTINVLPTCHVYGLTAVTLLAVRSGMNQILVSDFKAAEMLRIIKREQPYVFSGVPTMYAALNREPAVAESGLGKVTIYNSAGAGFPQEHLELFERKSGGKIIEGFGISEASPSTHLNPVLFADRRVGSIGIPVPLTDVRIVDKDGAGIQELPVGEVGEMIVKGPQIMKGYWNRPDLTKETLRDGWLLTGDLATMDEQGYFYIVGRKKEMIVTSGFNVYPAEVEQVLTRFPGILEAAVVGTPDEYRGESVEAFITLEPGAVISDEELDAHCRKHLAAYKVPRKYSRLDSLPKTPVGKIAKKQLPTGVGTTADRK</sequence>
<dbReference type="Proteomes" id="UP000464186">
    <property type="component" value="Plasmid unnamed2"/>
</dbReference>
<dbReference type="InterPro" id="IPR020845">
    <property type="entry name" value="AMP-binding_CS"/>
</dbReference>
<dbReference type="InterPro" id="IPR042099">
    <property type="entry name" value="ANL_N_sf"/>
</dbReference>
<dbReference type="AlphaFoldDB" id="A0A6P1NY93"/>
<dbReference type="InterPro" id="IPR045851">
    <property type="entry name" value="AMP-bd_C_sf"/>
</dbReference>
<evidence type="ECO:0000259" key="1">
    <source>
        <dbReference type="Pfam" id="PF00501"/>
    </source>
</evidence>
<dbReference type="EMBL" id="CP047900">
    <property type="protein sequence ID" value="QHK22602.1"/>
    <property type="molecule type" value="Genomic_DNA"/>
</dbReference>
<dbReference type="InterPro" id="IPR025110">
    <property type="entry name" value="AMP-bd_C"/>
</dbReference>
<dbReference type="Pfam" id="PF13193">
    <property type="entry name" value="AMP-binding_C"/>
    <property type="match status" value="1"/>
</dbReference>
<accession>A0A6P1NY93</accession>